<feature type="region of interest" description="Disordered" evidence="1">
    <location>
        <begin position="79"/>
        <end position="98"/>
    </location>
</feature>
<accession>A0A8D8FC28</accession>
<feature type="region of interest" description="Disordered" evidence="1">
    <location>
        <begin position="109"/>
        <end position="129"/>
    </location>
</feature>
<organism evidence="2">
    <name type="scientific">Culex pipiens</name>
    <name type="common">House mosquito</name>
    <dbReference type="NCBI Taxonomy" id="7175"/>
    <lineage>
        <taxon>Eukaryota</taxon>
        <taxon>Metazoa</taxon>
        <taxon>Ecdysozoa</taxon>
        <taxon>Arthropoda</taxon>
        <taxon>Hexapoda</taxon>
        <taxon>Insecta</taxon>
        <taxon>Pterygota</taxon>
        <taxon>Neoptera</taxon>
        <taxon>Endopterygota</taxon>
        <taxon>Diptera</taxon>
        <taxon>Nematocera</taxon>
        <taxon>Culicoidea</taxon>
        <taxon>Culicidae</taxon>
        <taxon>Culicinae</taxon>
        <taxon>Culicini</taxon>
        <taxon>Culex</taxon>
        <taxon>Culex</taxon>
    </lineage>
</organism>
<feature type="compositionally biased region" description="Polar residues" evidence="1">
    <location>
        <begin position="79"/>
        <end position="91"/>
    </location>
</feature>
<evidence type="ECO:0000256" key="1">
    <source>
        <dbReference type="SAM" id="MobiDB-lite"/>
    </source>
</evidence>
<dbReference type="AlphaFoldDB" id="A0A8D8FC28"/>
<protein>
    <submittedName>
        <fullName evidence="2">(northern house mosquito) hypothetical protein</fullName>
    </submittedName>
</protein>
<dbReference type="EMBL" id="HBUE01052123">
    <property type="protein sequence ID" value="CAG6464998.1"/>
    <property type="molecule type" value="Transcribed_RNA"/>
</dbReference>
<feature type="compositionally biased region" description="Basic and acidic residues" evidence="1">
    <location>
        <begin position="111"/>
        <end position="129"/>
    </location>
</feature>
<sequence length="129" mass="14309">MASHTAAAGSQLKATHKPTHTHMGYSRIFLLPVPPLNHFSLPRSAAGTSSAHQLVATFDRSSETRQKLFSHLLPSETPCTQTPTVGRNNTHVCHPETIPPEQQNWFQKAAAKRENGERATNDRDYDARL</sequence>
<reference evidence="2" key="1">
    <citation type="submission" date="2021-05" db="EMBL/GenBank/DDBJ databases">
        <authorList>
            <person name="Alioto T."/>
            <person name="Alioto T."/>
            <person name="Gomez Garrido J."/>
        </authorList>
    </citation>
    <scope>NUCLEOTIDE SEQUENCE</scope>
</reference>
<name>A0A8D8FC28_CULPI</name>
<proteinExistence type="predicted"/>
<evidence type="ECO:0000313" key="2">
    <source>
        <dbReference type="EMBL" id="CAG6464998.1"/>
    </source>
</evidence>